<dbReference type="Gene3D" id="3.90.25.10">
    <property type="entry name" value="UDP-galactose 4-epimerase, domain 1"/>
    <property type="match status" value="1"/>
</dbReference>
<feature type="domain" description="NAD(P)-binding" evidence="1">
    <location>
        <begin position="6"/>
        <end position="177"/>
    </location>
</feature>
<name>A0ABP7D428_9ACTN</name>
<dbReference type="InterPro" id="IPR036291">
    <property type="entry name" value="NAD(P)-bd_dom_sf"/>
</dbReference>
<gene>
    <name evidence="2" type="ORF">GCM10022204_14750</name>
</gene>
<dbReference type="SUPFAM" id="SSF51735">
    <property type="entry name" value="NAD(P)-binding Rossmann-fold domains"/>
    <property type="match status" value="1"/>
</dbReference>
<keyword evidence="3" id="KW-1185">Reference proteome</keyword>
<dbReference type="RefSeq" id="WP_344811666.1">
    <property type="nucleotide sequence ID" value="NZ_BAAAYX010000003.1"/>
</dbReference>
<dbReference type="EMBL" id="BAAAYX010000003">
    <property type="protein sequence ID" value="GAA3699301.1"/>
    <property type="molecule type" value="Genomic_DNA"/>
</dbReference>
<evidence type="ECO:0000313" key="2">
    <source>
        <dbReference type="EMBL" id="GAA3699301.1"/>
    </source>
</evidence>
<evidence type="ECO:0000259" key="1">
    <source>
        <dbReference type="Pfam" id="PF13460"/>
    </source>
</evidence>
<dbReference type="PANTHER" id="PTHR47129">
    <property type="entry name" value="QUINONE OXIDOREDUCTASE 2"/>
    <property type="match status" value="1"/>
</dbReference>
<dbReference type="Proteomes" id="UP001500051">
    <property type="component" value="Unassembled WGS sequence"/>
</dbReference>
<proteinExistence type="predicted"/>
<reference evidence="3" key="1">
    <citation type="journal article" date="2019" name="Int. J. Syst. Evol. Microbiol.">
        <title>The Global Catalogue of Microorganisms (GCM) 10K type strain sequencing project: providing services to taxonomists for standard genome sequencing and annotation.</title>
        <authorList>
            <consortium name="The Broad Institute Genomics Platform"/>
            <consortium name="The Broad Institute Genome Sequencing Center for Infectious Disease"/>
            <person name="Wu L."/>
            <person name="Ma J."/>
        </authorList>
    </citation>
    <scope>NUCLEOTIDE SEQUENCE [LARGE SCALE GENOMIC DNA]</scope>
    <source>
        <strain evidence="3">JCM 16548</strain>
    </source>
</reference>
<comment type="caution">
    <text evidence="2">The sequence shown here is derived from an EMBL/GenBank/DDBJ whole genome shotgun (WGS) entry which is preliminary data.</text>
</comment>
<dbReference type="CDD" id="cd05269">
    <property type="entry name" value="TMR_SDR_a"/>
    <property type="match status" value="1"/>
</dbReference>
<dbReference type="PANTHER" id="PTHR47129:SF1">
    <property type="entry name" value="NMRA-LIKE DOMAIN-CONTAINING PROTEIN"/>
    <property type="match status" value="1"/>
</dbReference>
<sequence length="288" mass="30144">MIALTGATGAIGSRVARLLAEQDQPLRLLVRDATRAPQLGAEVAVFAGYTDGDGARAGLRGCDTMLLVSGRESPDRVGEHRAMVEAAGDAGVRKIVYLSFQGAAPEATFTFARDHFHTEQLIASSGLDHVFLRDSLYLSALAGLAGDDGVIRGPAGDGAVAAVSHDDVAAVAARVLVEARWQGATLDVTGPAALTLTEVAAELSSVSGREVRYIPESEDEAYASRRGYGAPDFEVTGWVSSYQAIANGEVATVSDTVEQVTGRSPQSLRDVLRTDPGCWAHLAPRDAP</sequence>
<dbReference type="InterPro" id="IPR016040">
    <property type="entry name" value="NAD(P)-bd_dom"/>
</dbReference>
<evidence type="ECO:0000313" key="3">
    <source>
        <dbReference type="Proteomes" id="UP001500051"/>
    </source>
</evidence>
<protein>
    <submittedName>
        <fullName evidence="2">SDR family oxidoreductase</fullName>
    </submittedName>
</protein>
<dbReference type="Gene3D" id="3.40.50.720">
    <property type="entry name" value="NAD(P)-binding Rossmann-like Domain"/>
    <property type="match status" value="1"/>
</dbReference>
<dbReference type="Pfam" id="PF13460">
    <property type="entry name" value="NAD_binding_10"/>
    <property type="match status" value="1"/>
</dbReference>
<dbReference type="InterPro" id="IPR052718">
    <property type="entry name" value="NmrA-type_oxidoreductase"/>
</dbReference>
<accession>A0ABP7D428</accession>
<organism evidence="2 3">
    <name type="scientific">Microlunatus aurantiacus</name>
    <dbReference type="NCBI Taxonomy" id="446786"/>
    <lineage>
        <taxon>Bacteria</taxon>
        <taxon>Bacillati</taxon>
        <taxon>Actinomycetota</taxon>
        <taxon>Actinomycetes</taxon>
        <taxon>Propionibacteriales</taxon>
        <taxon>Propionibacteriaceae</taxon>
        <taxon>Microlunatus</taxon>
    </lineage>
</organism>